<evidence type="ECO:0000313" key="4">
    <source>
        <dbReference type="EMBL" id="THV00570.1"/>
    </source>
</evidence>
<keyword evidence="2" id="KW-0472">Membrane</keyword>
<accession>A0A4S8MDG9</accession>
<name>A0A4S8MDG9_DENBC</name>
<reference evidence="4 5" key="1">
    <citation type="journal article" date="2019" name="Nat. Ecol. Evol.">
        <title>Megaphylogeny resolves global patterns of mushroom evolution.</title>
        <authorList>
            <person name="Varga T."/>
            <person name="Krizsan K."/>
            <person name="Foldi C."/>
            <person name="Dima B."/>
            <person name="Sanchez-Garcia M."/>
            <person name="Sanchez-Ramirez S."/>
            <person name="Szollosi G.J."/>
            <person name="Szarkandi J.G."/>
            <person name="Papp V."/>
            <person name="Albert L."/>
            <person name="Andreopoulos W."/>
            <person name="Angelini C."/>
            <person name="Antonin V."/>
            <person name="Barry K.W."/>
            <person name="Bougher N.L."/>
            <person name="Buchanan P."/>
            <person name="Buyck B."/>
            <person name="Bense V."/>
            <person name="Catcheside P."/>
            <person name="Chovatia M."/>
            <person name="Cooper J."/>
            <person name="Damon W."/>
            <person name="Desjardin D."/>
            <person name="Finy P."/>
            <person name="Geml J."/>
            <person name="Haridas S."/>
            <person name="Hughes K."/>
            <person name="Justo A."/>
            <person name="Karasinski D."/>
            <person name="Kautmanova I."/>
            <person name="Kiss B."/>
            <person name="Kocsube S."/>
            <person name="Kotiranta H."/>
            <person name="LaButti K.M."/>
            <person name="Lechner B.E."/>
            <person name="Liimatainen K."/>
            <person name="Lipzen A."/>
            <person name="Lukacs Z."/>
            <person name="Mihaltcheva S."/>
            <person name="Morgado L.N."/>
            <person name="Niskanen T."/>
            <person name="Noordeloos M.E."/>
            <person name="Ohm R.A."/>
            <person name="Ortiz-Santana B."/>
            <person name="Ovrebo C."/>
            <person name="Racz N."/>
            <person name="Riley R."/>
            <person name="Savchenko A."/>
            <person name="Shiryaev A."/>
            <person name="Soop K."/>
            <person name="Spirin V."/>
            <person name="Szebenyi C."/>
            <person name="Tomsovsky M."/>
            <person name="Tulloss R.E."/>
            <person name="Uehling J."/>
            <person name="Grigoriev I.V."/>
            <person name="Vagvolgyi C."/>
            <person name="Papp T."/>
            <person name="Martin F.M."/>
            <person name="Miettinen O."/>
            <person name="Hibbett D.S."/>
            <person name="Nagy L.G."/>
        </authorList>
    </citation>
    <scope>NUCLEOTIDE SEQUENCE [LARGE SCALE GENOMIC DNA]</scope>
    <source>
        <strain evidence="4 5">CBS 962.96</strain>
    </source>
</reference>
<evidence type="ECO:0000256" key="2">
    <source>
        <dbReference type="SAM" id="Phobius"/>
    </source>
</evidence>
<evidence type="ECO:0000256" key="1">
    <source>
        <dbReference type="SAM" id="MobiDB-lite"/>
    </source>
</evidence>
<feature type="signal peptide" evidence="3">
    <location>
        <begin position="1"/>
        <end position="19"/>
    </location>
</feature>
<dbReference type="Proteomes" id="UP000297245">
    <property type="component" value="Unassembled WGS sequence"/>
</dbReference>
<organism evidence="4 5">
    <name type="scientific">Dendrothele bispora (strain CBS 962.96)</name>
    <dbReference type="NCBI Taxonomy" id="1314807"/>
    <lineage>
        <taxon>Eukaryota</taxon>
        <taxon>Fungi</taxon>
        <taxon>Dikarya</taxon>
        <taxon>Basidiomycota</taxon>
        <taxon>Agaricomycotina</taxon>
        <taxon>Agaricomycetes</taxon>
        <taxon>Agaricomycetidae</taxon>
        <taxon>Agaricales</taxon>
        <taxon>Agaricales incertae sedis</taxon>
        <taxon>Dendrothele</taxon>
    </lineage>
</organism>
<feature type="compositionally biased region" description="Polar residues" evidence="1">
    <location>
        <begin position="168"/>
        <end position="193"/>
    </location>
</feature>
<keyword evidence="5" id="KW-1185">Reference proteome</keyword>
<feature type="region of interest" description="Disordered" evidence="1">
    <location>
        <begin position="115"/>
        <end position="193"/>
    </location>
</feature>
<evidence type="ECO:0000256" key="3">
    <source>
        <dbReference type="SAM" id="SignalP"/>
    </source>
</evidence>
<feature type="compositionally biased region" description="Low complexity" evidence="1">
    <location>
        <begin position="151"/>
        <end position="167"/>
    </location>
</feature>
<proteinExistence type="predicted"/>
<sequence length="220" mass="23265">MFAVVQTLVLTYLFSVVYARSLSGINFLRPRQTSIPDTCTDTCGTVPDNLPNCFPNFVASKCCVNSFQLELYNCYQCIGSTQNISSYTLPQETLDQLFGECAAAGLPVNKLTLPGQDPNRAIPTLPISASPSSISTQSRPSSTEQSVSQNTVTSPSTPTGTPRSPVTETSDNTFGSATTSGAQTSPTNNAGFTSKNVDIPLLGLVLSAVMTISTIYALVL</sequence>
<keyword evidence="3" id="KW-0732">Signal</keyword>
<feature type="transmembrane region" description="Helical" evidence="2">
    <location>
        <begin position="199"/>
        <end position="219"/>
    </location>
</feature>
<feature type="compositionally biased region" description="Low complexity" evidence="1">
    <location>
        <begin position="122"/>
        <end position="143"/>
    </location>
</feature>
<dbReference type="OrthoDB" id="3030369at2759"/>
<gene>
    <name evidence="4" type="ORF">K435DRAFT_443739</name>
</gene>
<evidence type="ECO:0000313" key="5">
    <source>
        <dbReference type="Proteomes" id="UP000297245"/>
    </source>
</evidence>
<feature type="chain" id="PRO_5020923374" description="Extracellular membrane protein CFEM domain-containing protein" evidence="3">
    <location>
        <begin position="20"/>
        <end position="220"/>
    </location>
</feature>
<dbReference type="EMBL" id="ML179102">
    <property type="protein sequence ID" value="THV00570.1"/>
    <property type="molecule type" value="Genomic_DNA"/>
</dbReference>
<keyword evidence="2" id="KW-0812">Transmembrane</keyword>
<dbReference type="AlphaFoldDB" id="A0A4S8MDG9"/>
<evidence type="ECO:0008006" key="6">
    <source>
        <dbReference type="Google" id="ProtNLM"/>
    </source>
</evidence>
<protein>
    <recommendedName>
        <fullName evidence="6">Extracellular membrane protein CFEM domain-containing protein</fullName>
    </recommendedName>
</protein>
<keyword evidence="2" id="KW-1133">Transmembrane helix</keyword>